<accession>A0A6J8CHP8</accession>
<dbReference type="EMBL" id="CACVKT020005282">
    <property type="protein sequence ID" value="CAC5394400.1"/>
    <property type="molecule type" value="Genomic_DNA"/>
</dbReference>
<gene>
    <name evidence="3" type="ORF">MCOR_29149</name>
</gene>
<reference evidence="3 4" key="1">
    <citation type="submission" date="2020-06" db="EMBL/GenBank/DDBJ databases">
        <authorList>
            <person name="Li R."/>
            <person name="Bekaert M."/>
        </authorList>
    </citation>
    <scope>NUCLEOTIDE SEQUENCE [LARGE SCALE GENOMIC DNA]</scope>
    <source>
        <strain evidence="4">wild</strain>
    </source>
</reference>
<dbReference type="InterPro" id="IPR048365">
    <property type="entry name" value="TNP-like_RNaseH_N"/>
</dbReference>
<dbReference type="Pfam" id="PF21787">
    <property type="entry name" value="TNP-like_RNaseH_N"/>
    <property type="match status" value="1"/>
</dbReference>
<keyword evidence="4" id="KW-1185">Reference proteome</keyword>
<dbReference type="OrthoDB" id="2441813at2759"/>
<protein>
    <recommendedName>
        <fullName evidence="2">Transposable element P transposase-like RNase H domain-containing protein</fullName>
    </recommendedName>
</protein>
<sequence>MQTEVSSTYAGSSLEETLQSTSTKTSLTSTWVFCKSLYDVDNSEQTCSYTTLTEMNFPGNCESEPENNNQQTNMPSNIQQTNMPSKRGLLQDEIKDEFLYDKNSGKLIGFIDLDNLSNSLIHMEECIKKEEKKLATYTLVVMVWGISVDLKFPHAHFATYGITSD</sequence>
<dbReference type="AlphaFoldDB" id="A0A6J8CHP8"/>
<name>A0A6J8CHP8_MYTCO</name>
<evidence type="ECO:0000313" key="3">
    <source>
        <dbReference type="EMBL" id="CAC5394400.1"/>
    </source>
</evidence>
<feature type="compositionally biased region" description="Polar residues" evidence="1">
    <location>
        <begin position="1"/>
        <end position="11"/>
    </location>
</feature>
<dbReference type="Proteomes" id="UP000507470">
    <property type="component" value="Unassembled WGS sequence"/>
</dbReference>
<evidence type="ECO:0000256" key="1">
    <source>
        <dbReference type="SAM" id="MobiDB-lite"/>
    </source>
</evidence>
<evidence type="ECO:0000313" key="4">
    <source>
        <dbReference type="Proteomes" id="UP000507470"/>
    </source>
</evidence>
<proteinExistence type="predicted"/>
<feature type="region of interest" description="Disordered" evidence="1">
    <location>
        <begin position="1"/>
        <end position="20"/>
    </location>
</feature>
<feature type="domain" description="Transposable element P transposase-like RNase H" evidence="2">
    <location>
        <begin position="90"/>
        <end position="164"/>
    </location>
</feature>
<organism evidence="3 4">
    <name type="scientific">Mytilus coruscus</name>
    <name type="common">Sea mussel</name>
    <dbReference type="NCBI Taxonomy" id="42192"/>
    <lineage>
        <taxon>Eukaryota</taxon>
        <taxon>Metazoa</taxon>
        <taxon>Spiralia</taxon>
        <taxon>Lophotrochozoa</taxon>
        <taxon>Mollusca</taxon>
        <taxon>Bivalvia</taxon>
        <taxon>Autobranchia</taxon>
        <taxon>Pteriomorphia</taxon>
        <taxon>Mytilida</taxon>
        <taxon>Mytiloidea</taxon>
        <taxon>Mytilidae</taxon>
        <taxon>Mytilinae</taxon>
        <taxon>Mytilus</taxon>
    </lineage>
</organism>
<evidence type="ECO:0000259" key="2">
    <source>
        <dbReference type="Pfam" id="PF21787"/>
    </source>
</evidence>